<reference evidence="1" key="1">
    <citation type="submission" date="2019-08" db="EMBL/GenBank/DDBJ databases">
        <authorList>
            <person name="Kucharzyk K."/>
            <person name="Murdoch R.W."/>
            <person name="Higgins S."/>
            <person name="Loffler F."/>
        </authorList>
    </citation>
    <scope>NUCLEOTIDE SEQUENCE</scope>
</reference>
<evidence type="ECO:0000313" key="1">
    <source>
        <dbReference type="EMBL" id="MPM75139.1"/>
    </source>
</evidence>
<accession>A0A645CDW7</accession>
<protein>
    <submittedName>
        <fullName evidence="1">Uncharacterized protein</fullName>
    </submittedName>
</protein>
<sequence length="82" mass="9240">MFALAKLRHMVAFATQTRDVLESTKCIPQEYEASALVSVFEENEGSARVNQLDKTCLARQTHKLCMVTAAIVRCLHANWNTQ</sequence>
<dbReference type="AlphaFoldDB" id="A0A645CDW7"/>
<proteinExistence type="predicted"/>
<comment type="caution">
    <text evidence="1">The sequence shown here is derived from an EMBL/GenBank/DDBJ whole genome shotgun (WGS) entry which is preliminary data.</text>
</comment>
<dbReference type="EMBL" id="VSSQ01026427">
    <property type="protein sequence ID" value="MPM75139.1"/>
    <property type="molecule type" value="Genomic_DNA"/>
</dbReference>
<organism evidence="1">
    <name type="scientific">bioreactor metagenome</name>
    <dbReference type="NCBI Taxonomy" id="1076179"/>
    <lineage>
        <taxon>unclassified sequences</taxon>
        <taxon>metagenomes</taxon>
        <taxon>ecological metagenomes</taxon>
    </lineage>
</organism>
<name>A0A645CDW7_9ZZZZ</name>
<gene>
    <name evidence="1" type="ORF">SDC9_122130</name>
</gene>